<feature type="region of interest" description="Disordered" evidence="1">
    <location>
        <begin position="24"/>
        <end position="44"/>
    </location>
</feature>
<keyword evidence="2" id="KW-1133">Transmembrane helix</keyword>
<feature type="transmembrane region" description="Helical" evidence="2">
    <location>
        <begin position="141"/>
        <end position="160"/>
    </location>
</feature>
<reference evidence="4" key="2">
    <citation type="journal article" date="2023" name="IMA Fungus">
        <title>Comparative genomic study of the Penicillium genus elucidates a diverse pangenome and 15 lateral gene transfer events.</title>
        <authorList>
            <person name="Petersen C."/>
            <person name="Sorensen T."/>
            <person name="Nielsen M.R."/>
            <person name="Sondergaard T.E."/>
            <person name="Sorensen J.L."/>
            <person name="Fitzpatrick D.A."/>
            <person name="Frisvad J.C."/>
            <person name="Nielsen K.L."/>
        </authorList>
    </citation>
    <scope>NUCLEOTIDE SEQUENCE</scope>
    <source>
        <strain evidence="4">IBT 34128</strain>
    </source>
</reference>
<keyword evidence="5" id="KW-1185">Reference proteome</keyword>
<evidence type="ECO:0000313" key="4">
    <source>
        <dbReference type="EMBL" id="KAJ5084110.1"/>
    </source>
</evidence>
<feature type="transmembrane region" description="Helical" evidence="2">
    <location>
        <begin position="180"/>
        <end position="198"/>
    </location>
</feature>
<dbReference type="Pfam" id="PF14342">
    <property type="entry name" value="DUF4396"/>
    <property type="match status" value="1"/>
</dbReference>
<protein>
    <recommendedName>
        <fullName evidence="3">DUF4396 domain-containing protein</fullName>
    </recommendedName>
</protein>
<keyword evidence="2" id="KW-0472">Membrane</keyword>
<feature type="domain" description="DUF4396" evidence="3">
    <location>
        <begin position="72"/>
        <end position="208"/>
    </location>
</feature>
<feature type="compositionally biased region" description="Low complexity" evidence="1">
    <location>
        <begin position="24"/>
        <end position="33"/>
    </location>
</feature>
<dbReference type="EMBL" id="JAPMSZ010000011">
    <property type="protein sequence ID" value="KAJ5084110.1"/>
    <property type="molecule type" value="Genomic_DNA"/>
</dbReference>
<proteinExistence type="predicted"/>
<sequence length="211" mass="23208">MNRPCLGLRPVRLSWSARLFATTSTTRNRQSTQPKQLVSEREDASSKKRTVVNVAKAQLSILHRSFWACRSTWKRARINTLRCLLGCSIGDFSALWMLQTFCPDMGVGSMMAVSMASGITSSIILETVLLRHGKDRLPWPIAARTAMGMNLVSMLAMEAAENTVDFHLTGGVVVLADSGFWLAAAVSVGAGFLVPLPYNYARLRKYGKACH</sequence>
<organism evidence="4 5">
    <name type="scientific">Penicillium alfredii</name>
    <dbReference type="NCBI Taxonomy" id="1506179"/>
    <lineage>
        <taxon>Eukaryota</taxon>
        <taxon>Fungi</taxon>
        <taxon>Dikarya</taxon>
        <taxon>Ascomycota</taxon>
        <taxon>Pezizomycotina</taxon>
        <taxon>Eurotiomycetes</taxon>
        <taxon>Eurotiomycetidae</taxon>
        <taxon>Eurotiales</taxon>
        <taxon>Aspergillaceae</taxon>
        <taxon>Penicillium</taxon>
    </lineage>
</organism>
<reference evidence="4" key="1">
    <citation type="submission" date="2022-11" db="EMBL/GenBank/DDBJ databases">
        <authorList>
            <person name="Petersen C."/>
        </authorList>
    </citation>
    <scope>NUCLEOTIDE SEQUENCE</scope>
    <source>
        <strain evidence="4">IBT 34128</strain>
    </source>
</reference>
<dbReference type="AlphaFoldDB" id="A0A9W9ELU4"/>
<evidence type="ECO:0000259" key="3">
    <source>
        <dbReference type="Pfam" id="PF14342"/>
    </source>
</evidence>
<dbReference type="InterPro" id="IPR025509">
    <property type="entry name" value="DUF4396"/>
</dbReference>
<evidence type="ECO:0000313" key="5">
    <source>
        <dbReference type="Proteomes" id="UP001141434"/>
    </source>
</evidence>
<evidence type="ECO:0000256" key="2">
    <source>
        <dbReference type="SAM" id="Phobius"/>
    </source>
</evidence>
<keyword evidence="2" id="KW-0812">Transmembrane</keyword>
<feature type="transmembrane region" description="Helical" evidence="2">
    <location>
        <begin position="80"/>
        <end position="98"/>
    </location>
</feature>
<dbReference type="Proteomes" id="UP001141434">
    <property type="component" value="Unassembled WGS sequence"/>
</dbReference>
<dbReference type="OrthoDB" id="2128064at2759"/>
<name>A0A9W9ELU4_9EURO</name>
<dbReference type="RefSeq" id="XP_056507507.1">
    <property type="nucleotide sequence ID" value="XM_056659214.1"/>
</dbReference>
<feature type="transmembrane region" description="Helical" evidence="2">
    <location>
        <begin position="110"/>
        <end position="129"/>
    </location>
</feature>
<comment type="caution">
    <text evidence="4">The sequence shown here is derived from an EMBL/GenBank/DDBJ whole genome shotgun (WGS) entry which is preliminary data.</text>
</comment>
<gene>
    <name evidence="4" type="ORF">NUU61_008689</name>
</gene>
<evidence type="ECO:0000256" key="1">
    <source>
        <dbReference type="SAM" id="MobiDB-lite"/>
    </source>
</evidence>
<accession>A0A9W9ELU4</accession>
<dbReference type="GeneID" id="81398383"/>